<feature type="compositionally biased region" description="Polar residues" evidence="1">
    <location>
        <begin position="167"/>
        <end position="179"/>
    </location>
</feature>
<reference evidence="2 3" key="1">
    <citation type="journal article" date="2023" name="Plants (Basel)">
        <title>Bridging the Gap: Combining Genomics and Transcriptomics Approaches to Understand Stylosanthes scabra, an Orphan Legume from the Brazilian Caatinga.</title>
        <authorList>
            <person name="Ferreira-Neto J.R.C."/>
            <person name="da Silva M.D."/>
            <person name="Binneck E."/>
            <person name="de Melo N.F."/>
            <person name="da Silva R.H."/>
            <person name="de Melo A.L.T.M."/>
            <person name="Pandolfi V."/>
            <person name="Bustamante F.O."/>
            <person name="Brasileiro-Vidal A.C."/>
            <person name="Benko-Iseppon A.M."/>
        </authorList>
    </citation>
    <scope>NUCLEOTIDE SEQUENCE [LARGE SCALE GENOMIC DNA]</scope>
    <source>
        <tissue evidence="2">Leaves</tissue>
    </source>
</reference>
<name>A0ABU6TJJ3_9FABA</name>
<feature type="compositionally biased region" description="Low complexity" evidence="1">
    <location>
        <begin position="101"/>
        <end position="112"/>
    </location>
</feature>
<dbReference type="EMBL" id="JASCZI010091096">
    <property type="protein sequence ID" value="MED6148942.1"/>
    <property type="molecule type" value="Genomic_DNA"/>
</dbReference>
<keyword evidence="3" id="KW-1185">Reference proteome</keyword>
<comment type="caution">
    <text evidence="2">The sequence shown here is derived from an EMBL/GenBank/DDBJ whole genome shotgun (WGS) entry which is preliminary data.</text>
</comment>
<organism evidence="2 3">
    <name type="scientific">Stylosanthes scabra</name>
    <dbReference type="NCBI Taxonomy" id="79078"/>
    <lineage>
        <taxon>Eukaryota</taxon>
        <taxon>Viridiplantae</taxon>
        <taxon>Streptophyta</taxon>
        <taxon>Embryophyta</taxon>
        <taxon>Tracheophyta</taxon>
        <taxon>Spermatophyta</taxon>
        <taxon>Magnoliopsida</taxon>
        <taxon>eudicotyledons</taxon>
        <taxon>Gunneridae</taxon>
        <taxon>Pentapetalae</taxon>
        <taxon>rosids</taxon>
        <taxon>fabids</taxon>
        <taxon>Fabales</taxon>
        <taxon>Fabaceae</taxon>
        <taxon>Papilionoideae</taxon>
        <taxon>50 kb inversion clade</taxon>
        <taxon>dalbergioids sensu lato</taxon>
        <taxon>Dalbergieae</taxon>
        <taxon>Pterocarpus clade</taxon>
        <taxon>Stylosanthes</taxon>
    </lineage>
</organism>
<feature type="region of interest" description="Disordered" evidence="1">
    <location>
        <begin position="1"/>
        <end position="179"/>
    </location>
</feature>
<evidence type="ECO:0000313" key="3">
    <source>
        <dbReference type="Proteomes" id="UP001341840"/>
    </source>
</evidence>
<protein>
    <submittedName>
        <fullName evidence="2">Uncharacterized protein</fullName>
    </submittedName>
</protein>
<evidence type="ECO:0000313" key="2">
    <source>
        <dbReference type="EMBL" id="MED6148942.1"/>
    </source>
</evidence>
<gene>
    <name evidence="2" type="ORF">PIB30_057685</name>
</gene>
<accession>A0ABU6TJJ3</accession>
<evidence type="ECO:0000256" key="1">
    <source>
        <dbReference type="SAM" id="MobiDB-lite"/>
    </source>
</evidence>
<proteinExistence type="predicted"/>
<dbReference type="Proteomes" id="UP001341840">
    <property type="component" value="Unassembled WGS sequence"/>
</dbReference>
<sequence length="205" mass="24268">MSNKPHWTIPLIPTEITKDYDSTTPSVGYYSRDSNLDSNPILPMLFFSKKKNPKEQPETKTSPKTPPHQHKPPPDQNPETHHEQVPHPHPPHPHHPPYQPNPYDDYNDPPNYYERRRPFGSNLPPITPFIEPFLRKPNQDDPESKDTDDDQESKKNTDPKSRKKRLIQSQRRQIQNQTRVLQSQRRILHLMMIKKKKTHWIILLI</sequence>
<feature type="compositionally biased region" description="Basic and acidic residues" evidence="1">
    <location>
        <begin position="133"/>
        <end position="145"/>
    </location>
</feature>
<feature type="compositionally biased region" description="Polar residues" evidence="1">
    <location>
        <begin position="22"/>
        <end position="38"/>
    </location>
</feature>